<feature type="region of interest" description="Disordered" evidence="3">
    <location>
        <begin position="206"/>
        <end position="230"/>
    </location>
</feature>
<feature type="compositionally biased region" description="Polar residues" evidence="3">
    <location>
        <begin position="1369"/>
        <end position="1389"/>
    </location>
</feature>
<feature type="compositionally biased region" description="Basic residues" evidence="3">
    <location>
        <begin position="1764"/>
        <end position="1773"/>
    </location>
</feature>
<comment type="caution">
    <text evidence="5">The sequence shown here is derived from an EMBL/GenBank/DDBJ whole genome shotgun (WGS) entry which is preliminary data.</text>
</comment>
<dbReference type="CDD" id="cd22249">
    <property type="entry name" value="UDM1_RNF168_RNF169-like"/>
    <property type="match status" value="1"/>
</dbReference>
<feature type="compositionally biased region" description="Polar residues" evidence="3">
    <location>
        <begin position="795"/>
        <end position="815"/>
    </location>
</feature>
<dbReference type="InterPro" id="IPR013103">
    <property type="entry name" value="RVT_2"/>
</dbReference>
<accession>A0ABQ5HP19</accession>
<feature type="region of interest" description="Disordered" evidence="3">
    <location>
        <begin position="1709"/>
        <end position="1730"/>
    </location>
</feature>
<keyword evidence="1" id="KW-0479">Metal-binding</keyword>
<feature type="region of interest" description="Disordered" evidence="3">
    <location>
        <begin position="1764"/>
        <end position="1786"/>
    </location>
</feature>
<feature type="compositionally biased region" description="Polar residues" evidence="3">
    <location>
        <begin position="1345"/>
        <end position="1354"/>
    </location>
</feature>
<dbReference type="PROSITE" id="PS50994">
    <property type="entry name" value="INTEGRASE"/>
    <property type="match status" value="1"/>
</dbReference>
<protein>
    <submittedName>
        <fullName evidence="5">Ribonuclease H-like domain-containing protein</fullName>
    </submittedName>
</protein>
<dbReference type="Pfam" id="PF25597">
    <property type="entry name" value="SH3_retrovirus"/>
    <property type="match status" value="1"/>
</dbReference>
<dbReference type="Pfam" id="PF07727">
    <property type="entry name" value="RVT_2"/>
    <property type="match status" value="1"/>
</dbReference>
<proteinExistence type="predicted"/>
<dbReference type="Proteomes" id="UP001151760">
    <property type="component" value="Unassembled WGS sequence"/>
</dbReference>
<evidence type="ECO:0000313" key="5">
    <source>
        <dbReference type="EMBL" id="GJT89581.1"/>
    </source>
</evidence>
<evidence type="ECO:0000256" key="3">
    <source>
        <dbReference type="SAM" id="MobiDB-lite"/>
    </source>
</evidence>
<keyword evidence="2" id="KW-0378">Hydrolase</keyword>
<dbReference type="InterPro" id="IPR039537">
    <property type="entry name" value="Retrotran_Ty1/copia-like"/>
</dbReference>
<dbReference type="EMBL" id="BQNB010019837">
    <property type="protein sequence ID" value="GJT89581.1"/>
    <property type="molecule type" value="Genomic_DNA"/>
</dbReference>
<sequence>MKAVKEKEQLKKIVDSWKNSSKNLWKLVDSGVPHPLTRDYTPKPQEEIDDSLYVYGKKGPQKPEISDLDDNSTEHSTCQSNDSEGSFGNPFEHYSESESESISVPNEMYSTKSVITNEKVMSESKEVEPSYVTHVKTPRQQMKNQGHLKLNLSHLIKDCDYYEKKMAREAEFKKQRVFNTGNRVAKPVWTNANRVDHVNQFVPRSVQPNASRPNINSVRPNINTGRTNVNSVRPNINYVRQNVNFVRTNVNTGRSKQPVPTCNSNIFSPGNWGTVVKTSAGYNWRRPRPNSNYNSGSNFVRTVNVKGPQGRPKPEKAWVPKRRTNFSFSVQDHPLQEHRGLRGGSVTFGGSKGYITGKGRIRVGNLDFDSVSFVKELGHFNLFSISQICDKQHKVLFTETECLVVSPDFKMPDENQILLKVPRQHNMYSFDMKTPSLTKDYACLIAKATSDESKLWHRRFSWVFFLATKDETSGILQNFIRQIENQLNHRVKIIRSDNGTEFKNRDMLEFCGNKGIKQEYSNARTPQQNGVAERMNRTLIEAARTMLADSLLPTTFWAEAVSTACYIFNRVRVTKPQNKTPYELLFGHKPIISYIRPFGCHVTILDTLSVLGKFDGKCDEGFLVGYSLNSKAFRVYNLVTKKVEVNLHVKFLEEKPNVKGVGYRWMFDIDYLTDSMNYIPVSLDNQSNPHVGTSEVTHSAGTLQSLNANASEEADEDDELIVVPIAIKHSAAKVRPRKSSTNSKEEKFFIELQNLQTQEKEAFSTGISKDTPEILAFRRDLDQLAQKHLREVTTDKATSTNSVNSSSEPANTQLADQDDSDMPELTIFNKPQKGIFDVASCDEEGMVHDFNNLPTEVVVSPIPTLRIHNIHPQSQILGDPKSSVQTRSRVKQTSGAHALEEPKKIFEALKDDNWVEAMQEELLQFRLQQVWILVDLPHGAKVIGTKWVYKNKRDERGVVVRNKARLVAQCYKQEEGIDYDEVFALVARIEAVRLFLAFASFMGFIVYKIDVKSAFLYSTIDEEGYVSQPPGFVDPDHPKKVYKVVKALYGLHQAPRAWYATLSKIHIHNESTICIVKNMVYHSKTKHIEIRHHFIRDSYEKKLIRVEKIYIDFNVANLLTKGFDGPRFKSGRPILILTVTVITLDNGEQELKATIDTHEYTISESSVRNKLKLADENGITEFTNAEIFEGMANLGYPIDNTFTFWKKHFTPNWKFMVHHILHCISSKSGGWDQFGSKLATALICLSTGRTYNFSKMIFEAMVANVTSQKKFLMYPRFLSMVLEAKPVNTNLYLAYQLTKKIFGNMNRGFAGVNRPLLANMIAGHDENQGEPQEGPVESQPPPNASVPSTSQPTTEPHPDQELETETELHGSSSDFVHTPPTQVETSSPELKSISPEPMEHTYDQPQPSPVQQPASPEPQPTSPPKSPPLQGPTSTYAEATRINVADLLHLGRNLGGEDVFETLKGKDSGEADFSPSSLQATETLVQVASQKTKNYTRRVKSGLKKKLDVGVSFGDRKFKSDSEEIKSGFTNISSGEVRVSQRKGKELLEEQPQPKRSKKQSREEEASLAKIARIQAQEAAEIERKAELQRLDALAAKSLNDEFEMSEQQRKRAAEVQQQAQYYTKEDWDLIRSRMEASTELRKSVFGTDIDAEDYAKKMVELVEKRRKEIREQKMKAKKNKPMTQAEQRNYMMNYRTIRSIENFIPMDSEKEKESLKRSGETLQGAEKKKQKVLDVEDIPIPESTKIVNEEEIEVKQPVLKMSRRKSKARKGIGLHTSTEPKPGEVDITSSNIVKWKILRHGEQKTTVYGPEEDLERAFAENLRIMFDPPQSEDTVWSLPMHIPIVN</sequence>
<evidence type="ECO:0000256" key="1">
    <source>
        <dbReference type="ARBA" id="ARBA00022723"/>
    </source>
</evidence>
<dbReference type="InterPro" id="IPR036397">
    <property type="entry name" value="RNaseH_sf"/>
</dbReference>
<feature type="compositionally biased region" description="Pro residues" evidence="3">
    <location>
        <begin position="1406"/>
        <end position="1430"/>
    </location>
</feature>
<evidence type="ECO:0000256" key="2">
    <source>
        <dbReference type="ARBA" id="ARBA00022801"/>
    </source>
</evidence>
<keyword evidence="6" id="KW-1185">Reference proteome</keyword>
<feature type="region of interest" description="Disordered" evidence="3">
    <location>
        <begin position="28"/>
        <end position="103"/>
    </location>
</feature>
<dbReference type="CDD" id="cd09272">
    <property type="entry name" value="RNase_HI_RT_Ty1"/>
    <property type="match status" value="1"/>
</dbReference>
<gene>
    <name evidence="5" type="ORF">Tco_1078426</name>
</gene>
<dbReference type="InterPro" id="IPR001584">
    <property type="entry name" value="Integrase_cat-core"/>
</dbReference>
<name>A0ABQ5HP19_9ASTR</name>
<dbReference type="InterPro" id="IPR012337">
    <property type="entry name" value="RNaseH-like_sf"/>
</dbReference>
<dbReference type="Gene3D" id="3.30.420.10">
    <property type="entry name" value="Ribonuclease H-like superfamily/Ribonuclease H"/>
    <property type="match status" value="1"/>
</dbReference>
<dbReference type="PANTHER" id="PTHR42648">
    <property type="entry name" value="TRANSPOSASE, PUTATIVE-RELATED"/>
    <property type="match status" value="1"/>
</dbReference>
<feature type="domain" description="Integrase catalytic" evidence="4">
    <location>
        <begin position="418"/>
        <end position="589"/>
    </location>
</feature>
<feature type="compositionally biased region" description="Polar residues" evidence="3">
    <location>
        <begin position="74"/>
        <end position="86"/>
    </location>
</feature>
<feature type="region of interest" description="Disordered" evidence="3">
    <location>
        <begin position="791"/>
        <end position="823"/>
    </location>
</feature>
<evidence type="ECO:0000313" key="6">
    <source>
        <dbReference type="Proteomes" id="UP001151760"/>
    </source>
</evidence>
<organism evidence="5 6">
    <name type="scientific">Tanacetum coccineum</name>
    <dbReference type="NCBI Taxonomy" id="301880"/>
    <lineage>
        <taxon>Eukaryota</taxon>
        <taxon>Viridiplantae</taxon>
        <taxon>Streptophyta</taxon>
        <taxon>Embryophyta</taxon>
        <taxon>Tracheophyta</taxon>
        <taxon>Spermatophyta</taxon>
        <taxon>Magnoliopsida</taxon>
        <taxon>eudicotyledons</taxon>
        <taxon>Gunneridae</taxon>
        <taxon>Pentapetalae</taxon>
        <taxon>asterids</taxon>
        <taxon>campanulids</taxon>
        <taxon>Asterales</taxon>
        <taxon>Asteraceae</taxon>
        <taxon>Asteroideae</taxon>
        <taxon>Anthemideae</taxon>
        <taxon>Anthemidinae</taxon>
        <taxon>Tanacetum</taxon>
    </lineage>
</organism>
<reference evidence="5" key="2">
    <citation type="submission" date="2022-01" db="EMBL/GenBank/DDBJ databases">
        <authorList>
            <person name="Yamashiro T."/>
            <person name="Shiraishi A."/>
            <person name="Satake H."/>
            <person name="Nakayama K."/>
        </authorList>
    </citation>
    <scope>NUCLEOTIDE SEQUENCE</scope>
</reference>
<evidence type="ECO:0000259" key="4">
    <source>
        <dbReference type="PROSITE" id="PS50994"/>
    </source>
</evidence>
<feature type="region of interest" description="Disordered" evidence="3">
    <location>
        <begin position="1325"/>
        <end position="1437"/>
    </location>
</feature>
<feature type="compositionally biased region" description="Polar residues" evidence="3">
    <location>
        <begin position="289"/>
        <end position="301"/>
    </location>
</feature>
<feature type="region of interest" description="Disordered" evidence="3">
    <location>
        <begin position="1536"/>
        <end position="1567"/>
    </location>
</feature>
<dbReference type="PANTHER" id="PTHR42648:SF32">
    <property type="entry name" value="RIBONUCLEASE H-LIKE DOMAIN, GAG-PRE-INTEGRASE DOMAIN PROTEIN-RELATED"/>
    <property type="match status" value="1"/>
</dbReference>
<feature type="compositionally biased region" description="Basic and acidic residues" evidence="3">
    <location>
        <begin position="36"/>
        <end position="46"/>
    </location>
</feature>
<reference evidence="5" key="1">
    <citation type="journal article" date="2022" name="Int. J. Mol. Sci.">
        <title>Draft Genome of Tanacetum Coccineum: Genomic Comparison of Closely Related Tanacetum-Family Plants.</title>
        <authorList>
            <person name="Yamashiro T."/>
            <person name="Shiraishi A."/>
            <person name="Nakayama K."/>
            <person name="Satake H."/>
        </authorList>
    </citation>
    <scope>NUCLEOTIDE SEQUENCE</scope>
</reference>
<dbReference type="InterPro" id="IPR057670">
    <property type="entry name" value="SH3_retrovirus"/>
</dbReference>
<dbReference type="SUPFAM" id="SSF53098">
    <property type="entry name" value="Ribonuclease H-like"/>
    <property type="match status" value="1"/>
</dbReference>
<feature type="region of interest" description="Disordered" evidence="3">
    <location>
        <begin position="286"/>
        <end position="316"/>
    </location>
</feature>